<dbReference type="Proteomes" id="UP001209229">
    <property type="component" value="Unassembled WGS sequence"/>
</dbReference>
<comment type="caution">
    <text evidence="1">The sequence shown here is derived from an EMBL/GenBank/DDBJ whole genome shotgun (WGS) entry which is preliminary data.</text>
</comment>
<accession>A0AAE3SEZ9</accession>
<dbReference type="AlphaFoldDB" id="A0AAE3SEZ9"/>
<sequence>MKMLVATAVEEYREKLEQFFSEQNVSFYNELEVKGVDKTGKKQHRVGNWFSYNEHPYNLVTFFTIIDDEQADNIMESLSQCKVEMPNCKIRAYILNIEKSIQ</sequence>
<dbReference type="RefSeq" id="WP_301190510.1">
    <property type="nucleotide sequence ID" value="NZ_JAPDPJ010000021.1"/>
</dbReference>
<protein>
    <submittedName>
        <fullName evidence="1">Uncharacterized protein</fullName>
    </submittedName>
</protein>
<evidence type="ECO:0000313" key="2">
    <source>
        <dbReference type="Proteomes" id="UP001209229"/>
    </source>
</evidence>
<proteinExistence type="predicted"/>
<keyword evidence="2" id="KW-1185">Reference proteome</keyword>
<organism evidence="1 2">
    <name type="scientific">Plebeiibacterium sediminum</name>
    <dbReference type="NCBI Taxonomy" id="2992112"/>
    <lineage>
        <taxon>Bacteria</taxon>
        <taxon>Pseudomonadati</taxon>
        <taxon>Bacteroidota</taxon>
        <taxon>Bacteroidia</taxon>
        <taxon>Marinilabiliales</taxon>
        <taxon>Marinilabiliaceae</taxon>
        <taxon>Plebeiibacterium</taxon>
    </lineage>
</organism>
<name>A0AAE3SEZ9_9BACT</name>
<dbReference type="InterPro" id="IPR011322">
    <property type="entry name" value="N-reg_PII-like_a/b"/>
</dbReference>
<evidence type="ECO:0000313" key="1">
    <source>
        <dbReference type="EMBL" id="MCW3786945.1"/>
    </source>
</evidence>
<dbReference type="EMBL" id="JAPDPJ010000021">
    <property type="protein sequence ID" value="MCW3786945.1"/>
    <property type="molecule type" value="Genomic_DNA"/>
</dbReference>
<gene>
    <name evidence="1" type="ORF">OM075_10730</name>
</gene>
<dbReference type="Gene3D" id="3.30.70.120">
    <property type="match status" value="1"/>
</dbReference>
<dbReference type="InterPro" id="IPR015867">
    <property type="entry name" value="N-reg_PII/ATP_PRibTrfase_C"/>
</dbReference>
<dbReference type="SUPFAM" id="SSF54913">
    <property type="entry name" value="GlnB-like"/>
    <property type="match status" value="1"/>
</dbReference>
<reference evidence="1" key="1">
    <citation type="submission" date="2022-10" db="EMBL/GenBank/DDBJ databases">
        <authorList>
            <person name="Yu W.X."/>
        </authorList>
    </citation>
    <scope>NUCLEOTIDE SEQUENCE</scope>
    <source>
        <strain evidence="1">AAT</strain>
    </source>
</reference>